<accession>A0A6P2D5P1</accession>
<dbReference type="PANTHER" id="PTHR22617">
    <property type="entry name" value="CHEMOTAXIS SENSOR HISTIDINE KINASE-RELATED"/>
    <property type="match status" value="1"/>
</dbReference>
<evidence type="ECO:0000313" key="3">
    <source>
        <dbReference type="Proteomes" id="UP000464178"/>
    </source>
</evidence>
<dbReference type="KEGG" id="gms:SOIL9_19490"/>
<dbReference type="InterPro" id="IPR039315">
    <property type="entry name" value="CheW"/>
</dbReference>
<dbReference type="Gene3D" id="2.40.50.180">
    <property type="entry name" value="CheA-289, Domain 4"/>
    <property type="match status" value="1"/>
</dbReference>
<reference evidence="2 3" key="1">
    <citation type="submission" date="2019-05" db="EMBL/GenBank/DDBJ databases">
        <authorList>
            <consortium name="Science for Life Laboratories"/>
        </authorList>
    </citation>
    <scope>NUCLEOTIDE SEQUENCE [LARGE SCALE GENOMIC DNA]</scope>
    <source>
        <strain evidence="2">Soil9</strain>
    </source>
</reference>
<dbReference type="InterPro" id="IPR002545">
    <property type="entry name" value="CheW-lke_dom"/>
</dbReference>
<dbReference type="GO" id="GO:0005829">
    <property type="term" value="C:cytosol"/>
    <property type="evidence" value="ECO:0007669"/>
    <property type="project" value="TreeGrafter"/>
</dbReference>
<evidence type="ECO:0000313" key="2">
    <source>
        <dbReference type="EMBL" id="VTR95765.1"/>
    </source>
</evidence>
<dbReference type="AlphaFoldDB" id="A0A6P2D5P1"/>
<dbReference type="SUPFAM" id="SSF50341">
    <property type="entry name" value="CheW-like"/>
    <property type="match status" value="1"/>
</dbReference>
<organism evidence="2 3">
    <name type="scientific">Gemmata massiliana</name>
    <dbReference type="NCBI Taxonomy" id="1210884"/>
    <lineage>
        <taxon>Bacteria</taxon>
        <taxon>Pseudomonadati</taxon>
        <taxon>Planctomycetota</taxon>
        <taxon>Planctomycetia</taxon>
        <taxon>Gemmatales</taxon>
        <taxon>Gemmataceae</taxon>
        <taxon>Gemmata</taxon>
    </lineage>
</organism>
<dbReference type="GO" id="GO:0006935">
    <property type="term" value="P:chemotaxis"/>
    <property type="evidence" value="ECO:0007669"/>
    <property type="project" value="InterPro"/>
</dbReference>
<proteinExistence type="predicted"/>
<dbReference type="PROSITE" id="PS50851">
    <property type="entry name" value="CHEW"/>
    <property type="match status" value="1"/>
</dbReference>
<gene>
    <name evidence="2" type="ORF">SOIL9_19490</name>
</gene>
<name>A0A6P2D5P1_9BACT</name>
<sequence>MKPVSTEAMTAPETAVNESHQFCTFYLDGHYFGVDVLGVQEVIRYQEMTRVPLAPPVVRGLINLRGRIVTAIDLRRRLELPDGPLDQCPVNIVIPTTDGAVSLLVDEIGDVLNVAGAPFEPVPETLVSTARELIRGAYQLDERLLLILDTARVIAELN</sequence>
<evidence type="ECO:0000259" key="1">
    <source>
        <dbReference type="PROSITE" id="PS50851"/>
    </source>
</evidence>
<dbReference type="EMBL" id="LR593886">
    <property type="protein sequence ID" value="VTR95765.1"/>
    <property type="molecule type" value="Genomic_DNA"/>
</dbReference>
<dbReference type="Pfam" id="PF01584">
    <property type="entry name" value="CheW"/>
    <property type="match status" value="1"/>
</dbReference>
<feature type="domain" description="CheW-like" evidence="1">
    <location>
        <begin position="19"/>
        <end position="158"/>
    </location>
</feature>
<dbReference type="PANTHER" id="PTHR22617:SF23">
    <property type="entry name" value="CHEMOTAXIS PROTEIN CHEW"/>
    <property type="match status" value="1"/>
</dbReference>
<dbReference type="SMART" id="SM00260">
    <property type="entry name" value="CheW"/>
    <property type="match status" value="1"/>
</dbReference>
<dbReference type="GO" id="GO:0007165">
    <property type="term" value="P:signal transduction"/>
    <property type="evidence" value="ECO:0007669"/>
    <property type="project" value="InterPro"/>
</dbReference>
<keyword evidence="3" id="KW-1185">Reference proteome</keyword>
<dbReference type="Gene3D" id="2.30.30.40">
    <property type="entry name" value="SH3 Domains"/>
    <property type="match status" value="1"/>
</dbReference>
<dbReference type="Proteomes" id="UP000464178">
    <property type="component" value="Chromosome"/>
</dbReference>
<dbReference type="InterPro" id="IPR036061">
    <property type="entry name" value="CheW-like_dom_sf"/>
</dbReference>
<protein>
    <recommendedName>
        <fullName evidence="1">CheW-like domain-containing protein</fullName>
    </recommendedName>
</protein>